<dbReference type="GO" id="GO:0062129">
    <property type="term" value="C:chitin-based extracellular matrix"/>
    <property type="evidence" value="ECO:0007669"/>
    <property type="project" value="TreeGrafter"/>
</dbReference>
<dbReference type="PROSITE" id="PS51155">
    <property type="entry name" value="CHIT_BIND_RR_2"/>
    <property type="match status" value="1"/>
</dbReference>
<organism evidence="5">
    <name type="scientific">Spodoptera litura</name>
    <name type="common">Asian cotton leafworm</name>
    <dbReference type="NCBI Taxonomy" id="69820"/>
    <lineage>
        <taxon>Eukaryota</taxon>
        <taxon>Metazoa</taxon>
        <taxon>Ecdysozoa</taxon>
        <taxon>Arthropoda</taxon>
        <taxon>Hexapoda</taxon>
        <taxon>Insecta</taxon>
        <taxon>Pterygota</taxon>
        <taxon>Neoptera</taxon>
        <taxon>Endopterygota</taxon>
        <taxon>Lepidoptera</taxon>
        <taxon>Glossata</taxon>
        <taxon>Ditrysia</taxon>
        <taxon>Noctuoidea</taxon>
        <taxon>Noctuidae</taxon>
        <taxon>Amphipyrinae</taxon>
        <taxon>Spodoptera</taxon>
    </lineage>
</organism>
<evidence type="ECO:0000313" key="5">
    <source>
        <dbReference type="EMBL" id="TKX27765.1"/>
    </source>
</evidence>
<evidence type="ECO:0000256" key="2">
    <source>
        <dbReference type="ARBA" id="ARBA00022729"/>
    </source>
</evidence>
<dbReference type="InterPro" id="IPR050468">
    <property type="entry name" value="Cuticle_Struct_Prot"/>
</dbReference>
<dbReference type="InterPro" id="IPR031311">
    <property type="entry name" value="CHIT_BIND_RR_consensus"/>
</dbReference>
<dbReference type="AlphaFoldDB" id="A0A4U7BCE9"/>
<dbReference type="InterPro" id="IPR000618">
    <property type="entry name" value="Insect_cuticle"/>
</dbReference>
<dbReference type="PANTHER" id="PTHR10380">
    <property type="entry name" value="CUTICLE PROTEIN"/>
    <property type="match status" value="1"/>
</dbReference>
<accession>A0A4U7BCE9</accession>
<evidence type="ECO:0000256" key="1">
    <source>
        <dbReference type="ARBA" id="ARBA00022460"/>
    </source>
</evidence>
<dbReference type="EMBL" id="CM008400">
    <property type="protein sequence ID" value="TKX27765.1"/>
    <property type="molecule type" value="Genomic_DNA"/>
</dbReference>
<dbReference type="PANTHER" id="PTHR10380:SF173">
    <property type="entry name" value="CUTICULAR PROTEIN 47EF, ISOFORM C-RELATED"/>
    <property type="match status" value="1"/>
</dbReference>
<sequence>MYINMIIVALALVAVAAAISVDDPKIISQLFDQKPDGSYVSKFETEDGIQRTEEGVLKEAFDEENNPHKFIAINGVISYVNPDGEVETISYVADENGYRAEGSSIPKVPASS</sequence>
<proteinExistence type="predicted"/>
<dbReference type="PRINTS" id="PR00947">
    <property type="entry name" value="CUTICLE"/>
</dbReference>
<dbReference type="Pfam" id="PF00379">
    <property type="entry name" value="Chitin_bind_4"/>
    <property type="match status" value="1"/>
</dbReference>
<keyword evidence="2 4" id="KW-0732">Signal</keyword>
<feature type="chain" id="PRO_5020480832" evidence="4">
    <location>
        <begin position="19"/>
        <end position="112"/>
    </location>
</feature>
<feature type="signal peptide" evidence="4">
    <location>
        <begin position="1"/>
        <end position="18"/>
    </location>
</feature>
<gene>
    <name evidence="5" type="ORF">BJG85_SLAki050</name>
</gene>
<protein>
    <submittedName>
        <fullName evidence="5">Cuticular protein RR-1</fullName>
    </submittedName>
</protein>
<evidence type="ECO:0000256" key="3">
    <source>
        <dbReference type="PROSITE-ProRule" id="PRU00497"/>
    </source>
</evidence>
<name>A0A4U7BCE9_SPOLT</name>
<evidence type="ECO:0000256" key="4">
    <source>
        <dbReference type="SAM" id="SignalP"/>
    </source>
</evidence>
<dbReference type="PROSITE" id="PS00233">
    <property type="entry name" value="CHIT_BIND_RR_1"/>
    <property type="match status" value="1"/>
</dbReference>
<dbReference type="GO" id="GO:0008010">
    <property type="term" value="F:structural constituent of chitin-based larval cuticle"/>
    <property type="evidence" value="ECO:0007669"/>
    <property type="project" value="TreeGrafter"/>
</dbReference>
<reference evidence="5" key="1">
    <citation type="journal article" date="2017" name="Nat. Ecol. Evol.">
        <title>Genomic adaptation to polyphagy and insecticides in a major East Asian noctuid pest.</title>
        <authorList>
            <person name="Cheng T."/>
            <person name="Wu J."/>
            <person name="Wu Y."/>
            <person name="Chilukuri R.V."/>
            <person name="Huang L."/>
            <person name="Yamamoto K."/>
            <person name="Feng L."/>
            <person name="Li W."/>
            <person name="Chen Z."/>
            <person name="Guo H."/>
            <person name="Liu J."/>
            <person name="Li S."/>
            <person name="Wang X."/>
            <person name="Peng L."/>
            <person name="Liu D."/>
            <person name="Guo Y."/>
            <person name="Fu B."/>
            <person name="Li Z."/>
            <person name="Liu C."/>
            <person name="Chen Y."/>
            <person name="Tomar A."/>
            <person name="Hilliou F."/>
            <person name="Montagne N."/>
            <person name="Jacquin-Joly E."/>
            <person name="d'Alencon E."/>
            <person name="Seth R.K."/>
            <person name="Bhatnagar R.K."/>
            <person name="Jouraku A."/>
            <person name="Shiotsuki T."/>
            <person name="Kadono-Okuda K."/>
            <person name="Promboon A."/>
            <person name="Smagghe G."/>
            <person name="Arunkumar K.P."/>
            <person name="Kishino H."/>
            <person name="Goldsmith M.R."/>
            <person name="Feng Q."/>
            <person name="Xia Q."/>
            <person name="Mita K."/>
        </authorList>
    </citation>
    <scope>NUCLEOTIDE SEQUENCE [LARGE SCALE GENOMIC DNA]</scope>
    <source>
        <strain evidence="5">Ishihara</strain>
        <tissue evidence="5">Whole body</tissue>
    </source>
</reference>
<keyword evidence="1 3" id="KW-0193">Cuticle</keyword>